<evidence type="ECO:0000256" key="3">
    <source>
        <dbReference type="ARBA" id="ARBA00023277"/>
    </source>
</evidence>
<evidence type="ECO:0000259" key="4">
    <source>
        <dbReference type="Pfam" id="PF01087"/>
    </source>
</evidence>
<dbReference type="AlphaFoldDB" id="A0A3B1B8Z1"/>
<dbReference type="InterPro" id="IPR053177">
    <property type="entry name" value="ADP-glucose_phosphorylase"/>
</dbReference>
<dbReference type="SUPFAM" id="SSF54197">
    <property type="entry name" value="HIT-like"/>
    <property type="match status" value="2"/>
</dbReference>
<dbReference type="GO" id="GO:0017103">
    <property type="term" value="F:UTP:galactose-1-phosphate uridylyltransferase activity"/>
    <property type="evidence" value="ECO:0007669"/>
    <property type="project" value="UniProtKB-EC"/>
</dbReference>
<dbReference type="InterPro" id="IPR001937">
    <property type="entry name" value="GalP_UDPtransf1"/>
</dbReference>
<dbReference type="PIRSF" id="PIRSF000808">
    <property type="entry name" value="GalT"/>
    <property type="match status" value="1"/>
</dbReference>
<proteinExistence type="predicted"/>
<evidence type="ECO:0000313" key="5">
    <source>
        <dbReference type="EMBL" id="VAX01517.1"/>
    </source>
</evidence>
<dbReference type="GO" id="GO:0008270">
    <property type="term" value="F:zinc ion binding"/>
    <property type="evidence" value="ECO:0007669"/>
    <property type="project" value="InterPro"/>
</dbReference>
<dbReference type="GO" id="GO:0006012">
    <property type="term" value="P:galactose metabolic process"/>
    <property type="evidence" value="ECO:0007669"/>
    <property type="project" value="InterPro"/>
</dbReference>
<name>A0A3B1B8Z1_9ZZZZ</name>
<dbReference type="Pfam" id="PF01087">
    <property type="entry name" value="GalP_UDP_transf"/>
    <property type="match status" value="1"/>
</dbReference>
<protein>
    <submittedName>
        <fullName evidence="5">Galactose-1-phosphate uridylyltransferase</fullName>
        <ecNumber evidence="5">2.7.7.10</ecNumber>
    </submittedName>
</protein>
<dbReference type="EMBL" id="UOFR01000084">
    <property type="protein sequence ID" value="VAX01517.1"/>
    <property type="molecule type" value="Genomic_DNA"/>
</dbReference>
<sequence length="369" mass="42084">MSDETSADTNPEARAIREIRINPIVPSESVLVATARNMRPRKAEEPAPRDTRKHVETCPFCRGNEDQTPPEIDVYPKEDAADWQIRIVENLYPVLGDDSSQPGFVYGLQQAIDGYGRHEVIIDNPQHGISIHEMEVEHISNLFHVYQQRMQQLYQLDDRLKYVLVFKNFGPAAGASMAHTHSQIIATPVVPQNVFDEVQNSRQYFERHHQCIFCSLIDEALTFEAKIYDRSSGEIVRRIDVGQYVVERGEKFIAIKPFASRYEWEIHILPLQHSSDFMTTSKADLDDFAKVLQRTMARLEAVIGGAQYNFFLHSVPQGDEFQNCGQSYHWHLEICPRTSIPNGFELGSGLFVNTISPELAAEQLRAVQL</sequence>
<dbReference type="GO" id="GO:0008108">
    <property type="term" value="F:UDP-glucose:hexose-1-phosphate uridylyltransferase activity"/>
    <property type="evidence" value="ECO:0007669"/>
    <property type="project" value="InterPro"/>
</dbReference>
<organism evidence="5">
    <name type="scientific">hydrothermal vent metagenome</name>
    <dbReference type="NCBI Taxonomy" id="652676"/>
    <lineage>
        <taxon>unclassified sequences</taxon>
        <taxon>metagenomes</taxon>
        <taxon>ecological metagenomes</taxon>
    </lineage>
</organism>
<feature type="domain" description="Galactose-1-phosphate uridyl transferase N-terminal" evidence="4">
    <location>
        <begin position="15"/>
        <end position="191"/>
    </location>
</feature>
<dbReference type="PANTHER" id="PTHR42763">
    <property type="entry name" value="ADP-GLUCOSE PHOSPHORYLASE"/>
    <property type="match status" value="1"/>
</dbReference>
<reference evidence="5" key="1">
    <citation type="submission" date="2018-06" db="EMBL/GenBank/DDBJ databases">
        <authorList>
            <person name="Zhirakovskaya E."/>
        </authorList>
    </citation>
    <scope>NUCLEOTIDE SEQUENCE</scope>
</reference>
<keyword evidence="2 5" id="KW-0548">Nucleotidyltransferase</keyword>
<dbReference type="PANTHER" id="PTHR42763:SF2">
    <property type="entry name" value="ADP-GLUCOSE PHOSPHORYLASE"/>
    <property type="match status" value="1"/>
</dbReference>
<dbReference type="EC" id="2.7.7.10" evidence="5"/>
<evidence type="ECO:0000256" key="2">
    <source>
        <dbReference type="ARBA" id="ARBA00022695"/>
    </source>
</evidence>
<accession>A0A3B1B8Z1</accession>
<dbReference type="Gene3D" id="3.30.428.10">
    <property type="entry name" value="HIT-like"/>
    <property type="match status" value="2"/>
</dbReference>
<evidence type="ECO:0000256" key="1">
    <source>
        <dbReference type="ARBA" id="ARBA00022679"/>
    </source>
</evidence>
<keyword evidence="3" id="KW-0119">Carbohydrate metabolism</keyword>
<gene>
    <name evidence="5" type="ORF">MNBD_GAMMA21-2681</name>
</gene>
<keyword evidence="1 5" id="KW-0808">Transferase</keyword>
<dbReference type="InterPro" id="IPR036265">
    <property type="entry name" value="HIT-like_sf"/>
</dbReference>
<dbReference type="InterPro" id="IPR005849">
    <property type="entry name" value="GalP_Utransf_N"/>
</dbReference>